<dbReference type="InterPro" id="IPR011074">
    <property type="entry name" value="CRAL/TRIO_N_dom"/>
</dbReference>
<dbReference type="CDD" id="cd00170">
    <property type="entry name" value="SEC14"/>
    <property type="match status" value="1"/>
</dbReference>
<feature type="domain" description="CRAL-TRIO" evidence="2">
    <location>
        <begin position="76"/>
        <end position="233"/>
    </location>
</feature>
<dbReference type="PANTHER" id="PTHR23324:SF83">
    <property type="entry name" value="SEC14-LIKE PROTEIN 2"/>
    <property type="match status" value="1"/>
</dbReference>
<evidence type="ECO:0000259" key="2">
    <source>
        <dbReference type="PROSITE" id="PS50191"/>
    </source>
</evidence>
<evidence type="ECO:0000313" key="4">
    <source>
        <dbReference type="Proteomes" id="UP000807504"/>
    </source>
</evidence>
<dbReference type="EMBL" id="JABXBU010000002">
    <property type="protein sequence ID" value="KAF8794916.1"/>
    <property type="molecule type" value="Genomic_DNA"/>
</dbReference>
<sequence>MTIGNNLTEEEKAAIEELKRRTINDITPKMRQDETLFYRFLKARDFNLQKSEDMLRKHIVWRKEFQVDTILTDYKPPEVLVKYLPVSLVGYDKEGSPIIYTDMAGDPKGIIGSAKKTDLIKYVIRIYEKAVESMKEQSVKHGKPVTSMVQIYNYANMTFTKATNRKSIEMVKLGIDIFQDNYPERLKVVFDINTSFYFSLFFPFIKVVLAPAVYNKIHFMEKKNGKMIFLRLLMQMYFRRFLVEIVLIQMEIRCATALSFMQKQCLKVTI</sequence>
<dbReference type="Pfam" id="PF03765">
    <property type="entry name" value="CRAL_TRIO_N"/>
    <property type="match status" value="1"/>
</dbReference>
<feature type="transmembrane region" description="Helical" evidence="1">
    <location>
        <begin position="196"/>
        <end position="217"/>
    </location>
</feature>
<gene>
    <name evidence="3" type="ORF">HNY73_002830</name>
</gene>
<reference evidence="3" key="1">
    <citation type="journal article" date="2020" name="bioRxiv">
        <title>Chromosome-level reference genome of the European wasp spider Argiope bruennichi: a resource for studies on range expansion and evolutionary adaptation.</title>
        <authorList>
            <person name="Sheffer M.M."/>
            <person name="Hoppe A."/>
            <person name="Krehenwinkel H."/>
            <person name="Uhl G."/>
            <person name="Kuss A.W."/>
            <person name="Jensen L."/>
            <person name="Jensen C."/>
            <person name="Gillespie R.G."/>
            <person name="Hoff K.J."/>
            <person name="Prost S."/>
        </authorList>
    </citation>
    <scope>NUCLEOTIDE SEQUENCE</scope>
</reference>
<organism evidence="3 4">
    <name type="scientific">Argiope bruennichi</name>
    <name type="common">Wasp spider</name>
    <name type="synonym">Aranea bruennichi</name>
    <dbReference type="NCBI Taxonomy" id="94029"/>
    <lineage>
        <taxon>Eukaryota</taxon>
        <taxon>Metazoa</taxon>
        <taxon>Ecdysozoa</taxon>
        <taxon>Arthropoda</taxon>
        <taxon>Chelicerata</taxon>
        <taxon>Arachnida</taxon>
        <taxon>Araneae</taxon>
        <taxon>Araneomorphae</taxon>
        <taxon>Entelegynae</taxon>
        <taxon>Araneoidea</taxon>
        <taxon>Araneidae</taxon>
        <taxon>Argiope</taxon>
    </lineage>
</organism>
<dbReference type="Proteomes" id="UP000807504">
    <property type="component" value="Unassembled WGS sequence"/>
</dbReference>
<dbReference type="InterPro" id="IPR036273">
    <property type="entry name" value="CRAL/TRIO_N_dom_sf"/>
</dbReference>
<dbReference type="GO" id="GO:0005737">
    <property type="term" value="C:cytoplasm"/>
    <property type="evidence" value="ECO:0007669"/>
    <property type="project" value="TreeGrafter"/>
</dbReference>
<dbReference type="SMART" id="SM00516">
    <property type="entry name" value="SEC14"/>
    <property type="match status" value="1"/>
</dbReference>
<comment type="caution">
    <text evidence="3">The sequence shown here is derived from an EMBL/GenBank/DDBJ whole genome shotgun (WGS) entry which is preliminary data.</text>
</comment>
<dbReference type="AlphaFoldDB" id="A0A8T0FW03"/>
<keyword evidence="1" id="KW-0472">Membrane</keyword>
<dbReference type="SMART" id="SM01100">
    <property type="entry name" value="CRAL_TRIO_N"/>
    <property type="match status" value="1"/>
</dbReference>
<proteinExistence type="predicted"/>
<dbReference type="PRINTS" id="PR00180">
    <property type="entry name" value="CRETINALDHBP"/>
</dbReference>
<keyword evidence="1" id="KW-0812">Transmembrane</keyword>
<dbReference type="InterPro" id="IPR001251">
    <property type="entry name" value="CRAL-TRIO_dom"/>
</dbReference>
<dbReference type="InterPro" id="IPR051064">
    <property type="entry name" value="SEC14/CRAL-TRIO_domain"/>
</dbReference>
<evidence type="ECO:0000256" key="1">
    <source>
        <dbReference type="SAM" id="Phobius"/>
    </source>
</evidence>
<dbReference type="SUPFAM" id="SSF46938">
    <property type="entry name" value="CRAL/TRIO N-terminal domain"/>
    <property type="match status" value="1"/>
</dbReference>
<dbReference type="PROSITE" id="PS50191">
    <property type="entry name" value="CRAL_TRIO"/>
    <property type="match status" value="1"/>
</dbReference>
<dbReference type="InterPro" id="IPR036865">
    <property type="entry name" value="CRAL-TRIO_dom_sf"/>
</dbReference>
<accession>A0A8T0FW03</accession>
<keyword evidence="1" id="KW-1133">Transmembrane helix</keyword>
<dbReference type="Gene3D" id="3.40.525.10">
    <property type="entry name" value="CRAL-TRIO lipid binding domain"/>
    <property type="match status" value="1"/>
</dbReference>
<name>A0A8T0FW03_ARGBR</name>
<dbReference type="PANTHER" id="PTHR23324">
    <property type="entry name" value="SEC14 RELATED PROTEIN"/>
    <property type="match status" value="1"/>
</dbReference>
<dbReference type="SUPFAM" id="SSF52087">
    <property type="entry name" value="CRAL/TRIO domain"/>
    <property type="match status" value="1"/>
</dbReference>
<protein>
    <submittedName>
        <fullName evidence="3">SEC14-like protein 2 like protein</fullName>
    </submittedName>
</protein>
<keyword evidence="4" id="KW-1185">Reference proteome</keyword>
<evidence type="ECO:0000313" key="3">
    <source>
        <dbReference type="EMBL" id="KAF8794916.1"/>
    </source>
</evidence>
<reference evidence="3" key="2">
    <citation type="submission" date="2020-06" db="EMBL/GenBank/DDBJ databases">
        <authorList>
            <person name="Sheffer M."/>
        </authorList>
    </citation>
    <scope>NUCLEOTIDE SEQUENCE</scope>
</reference>
<dbReference type="Pfam" id="PF00650">
    <property type="entry name" value="CRAL_TRIO"/>
    <property type="match status" value="1"/>
</dbReference>